<organism evidence="1">
    <name type="scientific">bioreactor metagenome</name>
    <dbReference type="NCBI Taxonomy" id="1076179"/>
    <lineage>
        <taxon>unclassified sequences</taxon>
        <taxon>metagenomes</taxon>
        <taxon>ecological metagenomes</taxon>
    </lineage>
</organism>
<name>A0A645FKK4_9ZZZZ</name>
<evidence type="ECO:0000313" key="1">
    <source>
        <dbReference type="EMBL" id="MPN13869.1"/>
    </source>
</evidence>
<accession>A0A645FKK4</accession>
<dbReference type="EMBL" id="VSSQ01060421">
    <property type="protein sequence ID" value="MPN13869.1"/>
    <property type="molecule type" value="Genomic_DNA"/>
</dbReference>
<sequence length="73" mass="8977">MVEQFFYELRQNISYICDDGHGDYNRSYEQYDRDIDYADYSTDHRDNNFFNIEKKKKKNEKAIVDNAWKSFDD</sequence>
<dbReference type="AlphaFoldDB" id="A0A645FKK4"/>
<reference evidence="1" key="1">
    <citation type="submission" date="2019-08" db="EMBL/GenBank/DDBJ databases">
        <authorList>
            <person name="Kucharzyk K."/>
            <person name="Murdoch R.W."/>
            <person name="Higgins S."/>
            <person name="Loffler F."/>
        </authorList>
    </citation>
    <scope>NUCLEOTIDE SEQUENCE</scope>
</reference>
<protein>
    <submittedName>
        <fullName evidence="1">Uncharacterized protein</fullName>
    </submittedName>
</protein>
<gene>
    <name evidence="1" type="ORF">SDC9_161195</name>
</gene>
<proteinExistence type="predicted"/>
<comment type="caution">
    <text evidence="1">The sequence shown here is derived from an EMBL/GenBank/DDBJ whole genome shotgun (WGS) entry which is preliminary data.</text>
</comment>